<dbReference type="InterPro" id="IPR016162">
    <property type="entry name" value="Ald_DH_N"/>
</dbReference>
<dbReference type="InterPro" id="IPR050740">
    <property type="entry name" value="Aldehyde_DH_Superfamily"/>
</dbReference>
<evidence type="ECO:0000259" key="6">
    <source>
        <dbReference type="Pfam" id="PF00171"/>
    </source>
</evidence>
<reference evidence="7" key="1">
    <citation type="submission" date="2022-11" db="EMBL/GenBank/DDBJ databases">
        <title>Biodiversity and phylogenetic relationships of bacteria.</title>
        <authorList>
            <person name="Machado R.A.R."/>
            <person name="Bhat A."/>
            <person name="Loulou A."/>
            <person name="Kallel S."/>
        </authorList>
    </citation>
    <scope>NUCLEOTIDE SEQUENCE</scope>
    <source>
        <strain evidence="7">A-IN1</strain>
    </source>
</reference>
<proteinExistence type="inferred from homology"/>
<dbReference type="CDD" id="cd07088">
    <property type="entry name" value="ALDH_LactADH-AldA"/>
    <property type="match status" value="1"/>
</dbReference>
<comment type="similarity">
    <text evidence="2 5">Belongs to the aldehyde dehydrogenase family.</text>
</comment>
<dbReference type="AlphaFoldDB" id="A0A9X3DWZ6"/>
<dbReference type="SUPFAM" id="SSF53720">
    <property type="entry name" value="ALDH-like"/>
    <property type="match status" value="1"/>
</dbReference>
<dbReference type="RefSeq" id="WP_266131892.1">
    <property type="nucleotide sequence ID" value="NZ_JAPKMY010000019.1"/>
</dbReference>
<dbReference type="GO" id="GO:0009450">
    <property type="term" value="P:gamma-aminobutyric acid catabolic process"/>
    <property type="evidence" value="ECO:0007669"/>
    <property type="project" value="TreeGrafter"/>
</dbReference>
<evidence type="ECO:0000313" key="8">
    <source>
        <dbReference type="Proteomes" id="UP001146019"/>
    </source>
</evidence>
<dbReference type="InterPro" id="IPR015590">
    <property type="entry name" value="Aldehyde_DH_dom"/>
</dbReference>
<dbReference type="InterPro" id="IPR016161">
    <property type="entry name" value="Ald_DH/histidinol_DH"/>
</dbReference>
<keyword evidence="3 5" id="KW-0560">Oxidoreductase</keyword>
<dbReference type="InterPro" id="IPR016163">
    <property type="entry name" value="Ald_DH_C"/>
</dbReference>
<comment type="pathway">
    <text evidence="1">Carbohydrate degradation.</text>
</comment>
<dbReference type="InterPro" id="IPR016160">
    <property type="entry name" value="Ald_DH_CS_CYS"/>
</dbReference>
<dbReference type="PANTHER" id="PTHR43353">
    <property type="entry name" value="SUCCINATE-SEMIALDEHYDE DEHYDROGENASE, MITOCHONDRIAL"/>
    <property type="match status" value="1"/>
</dbReference>
<dbReference type="InterPro" id="IPR029510">
    <property type="entry name" value="Ald_DH_CS_GLU"/>
</dbReference>
<dbReference type="FunFam" id="3.40.605.10:FF:000022">
    <property type="entry name" value="Aldehyde dehydrogenase A"/>
    <property type="match status" value="1"/>
</dbReference>
<dbReference type="Pfam" id="PF00171">
    <property type="entry name" value="Aldedh"/>
    <property type="match status" value="1"/>
</dbReference>
<dbReference type="EC" id="1.2.1.-" evidence="7"/>
<accession>A0A9X3DWZ6</accession>
<dbReference type="NCBIfam" id="NF007497">
    <property type="entry name" value="PRK10090.1"/>
    <property type="match status" value="1"/>
</dbReference>
<dbReference type="GO" id="GO:0004030">
    <property type="term" value="F:aldehyde dehydrogenase [NAD(P)+] activity"/>
    <property type="evidence" value="ECO:0007669"/>
    <property type="project" value="UniProtKB-ARBA"/>
</dbReference>
<keyword evidence="8" id="KW-1185">Reference proteome</keyword>
<dbReference type="Proteomes" id="UP001146019">
    <property type="component" value="Unassembled WGS sequence"/>
</dbReference>
<dbReference type="PANTHER" id="PTHR43353:SF5">
    <property type="entry name" value="SUCCINATE-SEMIALDEHYDE DEHYDROGENASE, MITOCHONDRIAL"/>
    <property type="match status" value="1"/>
</dbReference>
<dbReference type="PROSITE" id="PS00070">
    <property type="entry name" value="ALDEHYDE_DEHYDR_CYS"/>
    <property type="match status" value="1"/>
</dbReference>
<protein>
    <submittedName>
        <fullName evidence="7">Aldehyde dehydrogenase</fullName>
        <ecNumber evidence="7">1.2.1.-</ecNumber>
    </submittedName>
</protein>
<feature type="active site" evidence="4">
    <location>
        <position position="247"/>
    </location>
</feature>
<evidence type="ECO:0000256" key="4">
    <source>
        <dbReference type="PROSITE-ProRule" id="PRU10007"/>
    </source>
</evidence>
<evidence type="ECO:0000256" key="1">
    <source>
        <dbReference type="ARBA" id="ARBA00004921"/>
    </source>
</evidence>
<feature type="domain" description="Aldehyde dehydrogenase" evidence="6">
    <location>
        <begin position="19"/>
        <end position="471"/>
    </location>
</feature>
<dbReference type="GO" id="GO:0005829">
    <property type="term" value="C:cytosol"/>
    <property type="evidence" value="ECO:0007669"/>
    <property type="project" value="TreeGrafter"/>
</dbReference>
<gene>
    <name evidence="7" type="primary">aldA</name>
    <name evidence="7" type="ORF">OSH00_20030</name>
</gene>
<dbReference type="EMBL" id="JAPKMY010000019">
    <property type="protein sequence ID" value="MCX5470010.1"/>
    <property type="molecule type" value="Genomic_DNA"/>
</dbReference>
<evidence type="ECO:0000256" key="5">
    <source>
        <dbReference type="RuleBase" id="RU003345"/>
    </source>
</evidence>
<dbReference type="PROSITE" id="PS00687">
    <property type="entry name" value="ALDEHYDE_DEHYDR_GLU"/>
    <property type="match status" value="1"/>
</dbReference>
<comment type="caution">
    <text evidence="7">The sequence shown here is derived from an EMBL/GenBank/DDBJ whole genome shotgun (WGS) entry which is preliminary data.</text>
</comment>
<evidence type="ECO:0000256" key="2">
    <source>
        <dbReference type="ARBA" id="ARBA00009986"/>
    </source>
</evidence>
<dbReference type="Gene3D" id="3.40.309.10">
    <property type="entry name" value="Aldehyde Dehydrogenase, Chain A, domain 2"/>
    <property type="match status" value="1"/>
</dbReference>
<evidence type="ECO:0000256" key="3">
    <source>
        <dbReference type="ARBA" id="ARBA00023002"/>
    </source>
</evidence>
<evidence type="ECO:0000313" key="7">
    <source>
        <dbReference type="EMBL" id="MCX5470010.1"/>
    </source>
</evidence>
<dbReference type="FunFam" id="3.40.309.10:FF:000009">
    <property type="entry name" value="Aldehyde dehydrogenase A"/>
    <property type="match status" value="1"/>
</dbReference>
<dbReference type="GO" id="GO:0004777">
    <property type="term" value="F:succinate-semialdehyde dehydrogenase (NAD+) activity"/>
    <property type="evidence" value="ECO:0007669"/>
    <property type="project" value="TreeGrafter"/>
</dbReference>
<name>A0A9X3DWZ6_9GAMM</name>
<sequence length="476" mass="52373">MTLESYQHYINGQFVISTDHFTVENPANQDVLAYIPSATQSDIDAAIDAARQAQKSWAKKSAIERAQYLKKIANKIRENVPRLARIIVEEQSKVASLAEVEVKFTADYLDYMAEWARRLEGEIIQSDRANEQIFLFRKPLGVVAGILPWNFPFFLIARKMAPALLTGNTIVIKPSEETPINCFEFAKLVAETDLPAGVFNVLGGKGEVGGLLSSSSEVDMISFTGSIATGSRIQAASAPNITKLNLELGGKAPAIVLNDANLDLAANAIWNSRVINTGQVCNCVERVYVQRDIADQFIEKVTALMQSTQYGDPSKMNDLHMGSLINQQGLNKIDTQVKQAIEQGAKVVTGGNIADLGQGYHYQPTVLINCNNSMDILHKEIFGPVLPIAIVDDLDQAIEYSNDCEYGLTSSIFSQNINSVMQACRELAFGETYVNREHFEAMQGFHAGVRKSGVGGADGKHGLYEYMYTHVVYMQN</sequence>
<dbReference type="GO" id="GO:0016052">
    <property type="term" value="P:carbohydrate catabolic process"/>
    <property type="evidence" value="ECO:0007669"/>
    <property type="project" value="UniProtKB-ARBA"/>
</dbReference>
<dbReference type="GO" id="GO:0042802">
    <property type="term" value="F:identical protein binding"/>
    <property type="evidence" value="ECO:0007669"/>
    <property type="project" value="UniProtKB-ARBA"/>
</dbReference>
<dbReference type="Gene3D" id="3.40.605.10">
    <property type="entry name" value="Aldehyde Dehydrogenase, Chain A, domain 1"/>
    <property type="match status" value="1"/>
</dbReference>
<organism evidence="7 8">
    <name type="scientific">Acinetobacter nematophilus</name>
    <dbReference type="NCBI Taxonomy" id="2994642"/>
    <lineage>
        <taxon>Bacteria</taxon>
        <taxon>Pseudomonadati</taxon>
        <taxon>Pseudomonadota</taxon>
        <taxon>Gammaproteobacteria</taxon>
        <taxon>Moraxellales</taxon>
        <taxon>Moraxellaceae</taxon>
        <taxon>Acinetobacter</taxon>
    </lineage>
</organism>